<dbReference type="EMBL" id="BAABUK010000026">
    <property type="protein sequence ID" value="GAA5815464.1"/>
    <property type="molecule type" value="Genomic_DNA"/>
</dbReference>
<protein>
    <submittedName>
        <fullName evidence="1">Uncharacterized protein</fullName>
    </submittedName>
</protein>
<organism evidence="1 2">
    <name type="scientific">Mucor flavus</name>
    <dbReference type="NCBI Taxonomy" id="439312"/>
    <lineage>
        <taxon>Eukaryota</taxon>
        <taxon>Fungi</taxon>
        <taxon>Fungi incertae sedis</taxon>
        <taxon>Mucoromycota</taxon>
        <taxon>Mucoromycotina</taxon>
        <taxon>Mucoromycetes</taxon>
        <taxon>Mucorales</taxon>
        <taxon>Mucorineae</taxon>
        <taxon>Mucoraceae</taxon>
        <taxon>Mucor</taxon>
    </lineage>
</organism>
<accession>A0ABP9Z8P2</accession>
<proteinExistence type="predicted"/>
<dbReference type="Proteomes" id="UP001473302">
    <property type="component" value="Unassembled WGS sequence"/>
</dbReference>
<name>A0ABP9Z8P2_9FUNG</name>
<evidence type="ECO:0000313" key="1">
    <source>
        <dbReference type="EMBL" id="GAA5815464.1"/>
    </source>
</evidence>
<evidence type="ECO:0000313" key="2">
    <source>
        <dbReference type="Proteomes" id="UP001473302"/>
    </source>
</evidence>
<gene>
    <name evidence="1" type="ORF">MFLAVUS_008976</name>
</gene>
<reference evidence="1 2" key="1">
    <citation type="submission" date="2024-04" db="EMBL/GenBank/DDBJ databases">
        <title>genome sequences of Mucor flavus KT1a and Helicostylum pulchrum KT1b strains isolated from the surface of a dry-aged beef.</title>
        <authorList>
            <person name="Toyotome T."/>
            <person name="Hosono M."/>
            <person name="Torimaru M."/>
            <person name="Fukuda K."/>
            <person name="Mikami N."/>
        </authorList>
    </citation>
    <scope>NUCLEOTIDE SEQUENCE [LARGE SCALE GENOMIC DNA]</scope>
    <source>
        <strain evidence="1 2">KT1a</strain>
    </source>
</reference>
<keyword evidence="2" id="KW-1185">Reference proteome</keyword>
<sequence>MTTLTSSTEVAVQFLEHVLRIPYFRIDCIRVENLEQILMEFYDQKHMIKKLYINSRRHIETCYLSIADNLQCIDTDMGFHFDDVKLLVNQEDNGSISSILSQLSRLEKYLYQTYFVTYAWY</sequence>
<comment type="caution">
    <text evidence="1">The sequence shown here is derived from an EMBL/GenBank/DDBJ whole genome shotgun (WGS) entry which is preliminary data.</text>
</comment>